<organism evidence="1 2">
    <name type="scientific">Stackebrandtia nassauensis (strain DSM 44728 / CIP 108903 / NRRL B-16338 / NBRC 102104 / LLR-40K-21)</name>
    <dbReference type="NCBI Taxonomy" id="446470"/>
    <lineage>
        <taxon>Bacteria</taxon>
        <taxon>Bacillati</taxon>
        <taxon>Actinomycetota</taxon>
        <taxon>Actinomycetes</taxon>
        <taxon>Glycomycetales</taxon>
        <taxon>Glycomycetaceae</taxon>
        <taxon>Stackebrandtia</taxon>
    </lineage>
</organism>
<sequence>MTRLDIIGASFGRTGTTSVRLALETLGFGPCHYMRHLFTDVEHARDWMWVADGNDPNWDVLLSGFASTIAWPASCYWRELAEAFPDAKVLLIDRDPVEWYGSVSRTLYRTRPRTAVEPRDKTIERLIWSGVFDGRFSDPQHAMDVYRAHRDEVRATIPADRLVDVDVAAGWPPLCEALGVAVPDEPFPHANSTGEYLDRARSAGAVPN</sequence>
<dbReference type="AlphaFoldDB" id="D3Q793"/>
<dbReference type="RefSeq" id="WP_013017935.1">
    <property type="nucleotide sequence ID" value="NC_013947.1"/>
</dbReference>
<dbReference type="Gene3D" id="3.40.50.300">
    <property type="entry name" value="P-loop containing nucleotide triphosphate hydrolases"/>
    <property type="match status" value="1"/>
</dbReference>
<dbReference type="PANTHER" id="PTHR36978:SF4">
    <property type="entry name" value="P-LOOP CONTAINING NUCLEOSIDE TRIPHOSPHATE HYDROLASE PROTEIN"/>
    <property type="match status" value="1"/>
</dbReference>
<keyword evidence="2" id="KW-1185">Reference proteome</keyword>
<dbReference type="EMBL" id="CP001778">
    <property type="protein sequence ID" value="ADD42364.1"/>
    <property type="molecule type" value="Genomic_DNA"/>
</dbReference>
<dbReference type="InterPro" id="IPR027417">
    <property type="entry name" value="P-loop_NTPase"/>
</dbReference>
<evidence type="ECO:0008006" key="3">
    <source>
        <dbReference type="Google" id="ProtNLM"/>
    </source>
</evidence>
<dbReference type="KEGG" id="sna:Snas_2687"/>
<dbReference type="OrthoDB" id="285690at2"/>
<protein>
    <recommendedName>
        <fullName evidence="3">Sulfotransferase family protein</fullName>
    </recommendedName>
</protein>
<dbReference type="SUPFAM" id="SSF52540">
    <property type="entry name" value="P-loop containing nucleoside triphosphate hydrolases"/>
    <property type="match status" value="1"/>
</dbReference>
<evidence type="ECO:0000313" key="1">
    <source>
        <dbReference type="EMBL" id="ADD42364.1"/>
    </source>
</evidence>
<name>D3Q793_STANL</name>
<dbReference type="InterPro" id="IPR040632">
    <property type="entry name" value="Sulfotransfer_4"/>
</dbReference>
<dbReference type="Pfam" id="PF17784">
    <property type="entry name" value="Sulfotransfer_4"/>
    <property type="match status" value="1"/>
</dbReference>
<gene>
    <name evidence="1" type="ordered locus">Snas_2687</name>
</gene>
<dbReference type="STRING" id="446470.Snas_2687"/>
<dbReference type="Proteomes" id="UP000000844">
    <property type="component" value="Chromosome"/>
</dbReference>
<dbReference type="PANTHER" id="PTHR36978">
    <property type="entry name" value="P-LOOP CONTAINING NUCLEOTIDE TRIPHOSPHATE HYDROLASE"/>
    <property type="match status" value="1"/>
</dbReference>
<evidence type="ECO:0000313" key="2">
    <source>
        <dbReference type="Proteomes" id="UP000000844"/>
    </source>
</evidence>
<accession>D3Q793</accession>
<dbReference type="eggNOG" id="COG1216">
    <property type="taxonomic scope" value="Bacteria"/>
</dbReference>
<dbReference type="HOGENOM" id="CLU_061199_2_0_11"/>
<reference evidence="1 2" key="1">
    <citation type="journal article" date="2009" name="Stand. Genomic Sci.">
        <title>Complete genome sequence of Stackebrandtia nassauensis type strain (LLR-40K-21).</title>
        <authorList>
            <person name="Munk C."/>
            <person name="Lapidus A."/>
            <person name="Copeland A."/>
            <person name="Jando M."/>
            <person name="Mayilraj S."/>
            <person name="Glavina Del Rio T."/>
            <person name="Nolan M."/>
            <person name="Chen F."/>
            <person name="Lucas S."/>
            <person name="Tice H."/>
            <person name="Cheng J.F."/>
            <person name="Han C."/>
            <person name="Detter J.C."/>
            <person name="Bruce D."/>
            <person name="Goodwin L."/>
            <person name="Chain P."/>
            <person name="Pitluck S."/>
            <person name="Goker M."/>
            <person name="Ovchinikova G."/>
            <person name="Pati A."/>
            <person name="Ivanova N."/>
            <person name="Mavromatis K."/>
            <person name="Chen A."/>
            <person name="Palaniappan K."/>
            <person name="Land M."/>
            <person name="Hauser L."/>
            <person name="Chang Y.J."/>
            <person name="Jeffries C.D."/>
            <person name="Bristow J."/>
            <person name="Eisen J.A."/>
            <person name="Markowitz V."/>
            <person name="Hugenholtz P."/>
            <person name="Kyrpides N.C."/>
            <person name="Klenk H.P."/>
        </authorList>
    </citation>
    <scope>NUCLEOTIDE SEQUENCE [LARGE SCALE GENOMIC DNA]</scope>
    <source>
        <strain evidence="2">DSM 44728 / CIP 108903 / NRRL B-16338 / NBRC 102104 / LLR-40K-21</strain>
    </source>
</reference>
<proteinExistence type="predicted"/>